<evidence type="ECO:0000259" key="3">
    <source>
        <dbReference type="Pfam" id="PF22725"/>
    </source>
</evidence>
<feature type="domain" description="GFO/IDH/MocA-like oxidoreductase" evidence="3">
    <location>
        <begin position="136"/>
        <end position="264"/>
    </location>
</feature>
<gene>
    <name evidence="4" type="ORF">RT717_16380</name>
</gene>
<protein>
    <submittedName>
        <fullName evidence="4">Gfo/Idh/MocA family oxidoreductase</fullName>
    </submittedName>
</protein>
<dbReference type="EMBL" id="CP136051">
    <property type="protein sequence ID" value="WOK04658.1"/>
    <property type="molecule type" value="Genomic_DNA"/>
</dbReference>
<organism evidence="4 5">
    <name type="scientific">Imperialibacter roseus</name>
    <dbReference type="NCBI Taxonomy" id="1324217"/>
    <lineage>
        <taxon>Bacteria</taxon>
        <taxon>Pseudomonadati</taxon>
        <taxon>Bacteroidota</taxon>
        <taxon>Cytophagia</taxon>
        <taxon>Cytophagales</taxon>
        <taxon>Flammeovirgaceae</taxon>
        <taxon>Imperialibacter</taxon>
    </lineage>
</organism>
<name>A0ABZ0IJK6_9BACT</name>
<dbReference type="Gene3D" id="3.40.50.720">
    <property type="entry name" value="NAD(P)-binding Rossmann-like Domain"/>
    <property type="match status" value="1"/>
</dbReference>
<evidence type="ECO:0000313" key="5">
    <source>
        <dbReference type="Proteomes" id="UP001302349"/>
    </source>
</evidence>
<dbReference type="PANTHER" id="PTHR43818:SF11">
    <property type="entry name" value="BCDNA.GH03377"/>
    <property type="match status" value="1"/>
</dbReference>
<evidence type="ECO:0000256" key="1">
    <source>
        <dbReference type="ARBA" id="ARBA00023002"/>
    </source>
</evidence>
<dbReference type="Pfam" id="PF01408">
    <property type="entry name" value="GFO_IDH_MocA"/>
    <property type="match status" value="1"/>
</dbReference>
<dbReference type="InterPro" id="IPR000683">
    <property type="entry name" value="Gfo/Idh/MocA-like_OxRdtase_N"/>
</dbReference>
<dbReference type="Pfam" id="PF22725">
    <property type="entry name" value="GFO_IDH_MocA_C3"/>
    <property type="match status" value="1"/>
</dbReference>
<accession>A0ABZ0IJK6</accession>
<proteinExistence type="predicted"/>
<dbReference type="RefSeq" id="WP_317487459.1">
    <property type="nucleotide sequence ID" value="NZ_CP136051.1"/>
</dbReference>
<dbReference type="PANTHER" id="PTHR43818">
    <property type="entry name" value="BCDNA.GH03377"/>
    <property type="match status" value="1"/>
</dbReference>
<dbReference type="InterPro" id="IPR036291">
    <property type="entry name" value="NAD(P)-bd_dom_sf"/>
</dbReference>
<evidence type="ECO:0000313" key="4">
    <source>
        <dbReference type="EMBL" id="WOK04658.1"/>
    </source>
</evidence>
<dbReference type="SUPFAM" id="SSF55347">
    <property type="entry name" value="Glyceraldehyde-3-phosphate dehydrogenase-like, C-terminal domain"/>
    <property type="match status" value="1"/>
</dbReference>
<reference evidence="4 5" key="1">
    <citation type="journal article" date="2023" name="Microbiol. Resour. Announc.">
        <title>Complete Genome Sequence of Imperialibacter roseus strain P4T.</title>
        <authorList>
            <person name="Tizabi D.R."/>
            <person name="Bachvaroff T."/>
            <person name="Hill R.T."/>
        </authorList>
    </citation>
    <scope>NUCLEOTIDE SEQUENCE [LARGE SCALE GENOMIC DNA]</scope>
    <source>
        <strain evidence="4 5">P4T</strain>
    </source>
</reference>
<evidence type="ECO:0000259" key="2">
    <source>
        <dbReference type="Pfam" id="PF01408"/>
    </source>
</evidence>
<dbReference type="InterPro" id="IPR055170">
    <property type="entry name" value="GFO_IDH_MocA-like_dom"/>
</dbReference>
<feature type="domain" description="Gfo/Idh/MocA-like oxidoreductase N-terminal" evidence="2">
    <location>
        <begin position="8"/>
        <end position="127"/>
    </location>
</feature>
<dbReference type="InterPro" id="IPR050463">
    <property type="entry name" value="Gfo/Idh/MocA_oxidrdct_glycsds"/>
</dbReference>
<dbReference type="Proteomes" id="UP001302349">
    <property type="component" value="Chromosome"/>
</dbReference>
<dbReference type="Gene3D" id="3.30.360.10">
    <property type="entry name" value="Dihydrodipicolinate Reductase, domain 2"/>
    <property type="match status" value="1"/>
</dbReference>
<keyword evidence="1" id="KW-0560">Oxidoreductase</keyword>
<keyword evidence="5" id="KW-1185">Reference proteome</keyword>
<sequence>MFNTLKEVRWGIIGVGDVCEVKSGPAFQKVENSSLVAVMRRNGEKAADFSKRHGVPKWYDDADKLINDPDINAIYIATPPGSHADYTFKAAKAGKPVYVEKPMARSSAECQSMVDACQAAGVPLFIAYYRRMLPNFLKVKSLIESGVIGDVRYVNIKLNKPLEPDIVGAAHDPENWRIFPEVAGGGYFYDLGCHQLDILDFLLGPVKHAHGYAANQGGIYPAEDIVTGSFVFESGVLGQGTWCFATSDASDEEVTTIIGSKGEISFPYFSDHSVTLKVEGKPAERMTFDIPRHIQQPLIQTIVDELTGKGKCPSTGVSATRTNWVMEQLCKRIDQ</sequence>
<dbReference type="SUPFAM" id="SSF51735">
    <property type="entry name" value="NAD(P)-binding Rossmann-fold domains"/>
    <property type="match status" value="1"/>
</dbReference>